<sequence>MGKFFASILKVIIAVVAINLLASIVYTRFDLTEDKRYTLSEPAVAVAQKFETPVIVDVLLDGNIPAEFAKLKSETVQLLESFGSKNSNIKYNLVDPMEDSENPQETVAQLQSLGLQPANVTVEENGKVSNELVFPWAMVNYNDQTVRVPLLKNKQGSTAEERINNSVQQLEYAFADAFTKLSIEEKKSIAVIKGNGELEDIYIADYLTTIRDYYNIGAITLDSVASNPQNVLDQLKNFDLALIAKPTEAFTDQEKYVMDQYMVQGGKSIWMMDQVNMEMDSIYAGGGEAIAVPRDLNLKDLFFKYGIRINPVLVNDLYFTQIVLATGEGNDSQYNPLPWFYYPMVFSQNNHPINTNIEAVRFQFTSPMEVLENDYQMTILLQSSPLSKTDGIPRVVSLDMINQQPDQATYNNGNLPLAVLIEGNFTSMFKNRVKPLKLQNTLEEGPENKMIVISDGDVIKNQLRNGRPLELGYDKWTSNFYGNKEFLVNSTNYLLDNTGLINIRNKKVAIPLLDVKKIAEQKTKWQLVNIGLPIVLTLIFGLFFGYYRKRKFTT</sequence>
<keyword evidence="5" id="KW-1185">Reference proteome</keyword>
<keyword evidence="1" id="KW-0472">Membrane</keyword>
<proteinExistence type="predicted"/>
<dbReference type="NCBIfam" id="TIGR03521">
    <property type="entry name" value="GldG"/>
    <property type="match status" value="1"/>
</dbReference>
<dbReference type="Pfam" id="PF23357">
    <property type="entry name" value="DUF7088"/>
    <property type="match status" value="1"/>
</dbReference>
<feature type="transmembrane region" description="Helical" evidence="1">
    <location>
        <begin position="7"/>
        <end position="26"/>
    </location>
</feature>
<keyword evidence="1" id="KW-0812">Transmembrane</keyword>
<gene>
    <name evidence="4" type="primary">gldG</name>
    <name evidence="4" type="ORF">J0654_02935</name>
</gene>
<evidence type="ECO:0000259" key="3">
    <source>
        <dbReference type="Pfam" id="PF23357"/>
    </source>
</evidence>
<dbReference type="Pfam" id="PF09822">
    <property type="entry name" value="ABC_transp_aux"/>
    <property type="match status" value="1"/>
</dbReference>
<accession>A0ABS3FBP9</accession>
<evidence type="ECO:0000259" key="2">
    <source>
        <dbReference type="Pfam" id="PF09822"/>
    </source>
</evidence>
<dbReference type="RefSeq" id="WP_207026270.1">
    <property type="nucleotide sequence ID" value="NZ_JAFLNM010000001.1"/>
</dbReference>
<evidence type="ECO:0000313" key="4">
    <source>
        <dbReference type="EMBL" id="MBO0340579.1"/>
    </source>
</evidence>
<protein>
    <submittedName>
        <fullName evidence="4">Gliding motility-associated ABC transporter substrate-binding protein GldG</fullName>
    </submittedName>
</protein>
<dbReference type="InterPro" id="IPR019196">
    <property type="entry name" value="ABC_transp_unknown"/>
</dbReference>
<keyword evidence="1" id="KW-1133">Transmembrane helix</keyword>
<feature type="transmembrane region" description="Helical" evidence="1">
    <location>
        <begin position="525"/>
        <end position="547"/>
    </location>
</feature>
<dbReference type="InterPro" id="IPR019863">
    <property type="entry name" value="Motility-assoc_ABC-rel_GldG"/>
</dbReference>
<evidence type="ECO:0000313" key="5">
    <source>
        <dbReference type="Proteomes" id="UP000664807"/>
    </source>
</evidence>
<feature type="domain" description="DUF7088" evidence="3">
    <location>
        <begin position="33"/>
        <end position="139"/>
    </location>
</feature>
<dbReference type="InterPro" id="IPR055396">
    <property type="entry name" value="DUF7088"/>
</dbReference>
<organism evidence="4 5">
    <name type="scientific">Flagellimonas profundi</name>
    <dbReference type="NCBI Taxonomy" id="2915620"/>
    <lineage>
        <taxon>Bacteria</taxon>
        <taxon>Pseudomonadati</taxon>
        <taxon>Bacteroidota</taxon>
        <taxon>Flavobacteriia</taxon>
        <taxon>Flavobacteriales</taxon>
        <taxon>Flavobacteriaceae</taxon>
        <taxon>Flagellimonas</taxon>
    </lineage>
</organism>
<dbReference type="Proteomes" id="UP000664807">
    <property type="component" value="Unassembled WGS sequence"/>
</dbReference>
<evidence type="ECO:0000256" key="1">
    <source>
        <dbReference type="SAM" id="Phobius"/>
    </source>
</evidence>
<feature type="domain" description="ABC-type uncharacterised transport system" evidence="2">
    <location>
        <begin position="186"/>
        <end position="490"/>
    </location>
</feature>
<name>A0ABS3FBP9_9FLAO</name>
<reference evidence="4 5" key="1">
    <citation type="submission" date="2021-03" db="EMBL/GenBank/DDBJ databases">
        <title>Muricauda lutimaris sp. nov. and Muricauda ruestringensis sp. nov, two marine members of the Flavobacteriaceae isolated from deep sea sediments of Western Pacific.</title>
        <authorList>
            <person name="Zhao S."/>
            <person name="Liu R."/>
        </authorList>
    </citation>
    <scope>NUCLEOTIDE SEQUENCE [LARGE SCALE GENOMIC DNA]</scope>
    <source>
        <strain evidence="4 5">BC31-3-A3</strain>
    </source>
</reference>
<dbReference type="EMBL" id="JAFLNM010000001">
    <property type="protein sequence ID" value="MBO0340579.1"/>
    <property type="molecule type" value="Genomic_DNA"/>
</dbReference>
<comment type="caution">
    <text evidence="4">The sequence shown here is derived from an EMBL/GenBank/DDBJ whole genome shotgun (WGS) entry which is preliminary data.</text>
</comment>